<evidence type="ECO:0000313" key="2">
    <source>
        <dbReference type="Proteomes" id="UP000011115"/>
    </source>
</evidence>
<dbReference type="AlphaFoldDB" id="M1DQC1"/>
<reference evidence="2" key="1">
    <citation type="journal article" date="2011" name="Nature">
        <title>Genome sequence and analysis of the tuber crop potato.</title>
        <authorList>
            <consortium name="The Potato Genome Sequencing Consortium"/>
        </authorList>
    </citation>
    <scope>NUCLEOTIDE SEQUENCE [LARGE SCALE GENOMIC DNA]</scope>
    <source>
        <strain evidence="2">cv. DM1-3 516 R44</strain>
    </source>
</reference>
<dbReference type="InParanoid" id="M1DQC1"/>
<name>M1DQC1_SOLTU</name>
<reference evidence="1" key="2">
    <citation type="submission" date="2015-06" db="UniProtKB">
        <authorList>
            <consortium name="EnsemblPlants"/>
        </authorList>
    </citation>
    <scope>IDENTIFICATION</scope>
    <source>
        <strain evidence="1">DM1-3 516 R44</strain>
    </source>
</reference>
<dbReference type="HOGENOM" id="CLU_2578564_0_0_1"/>
<dbReference type="Gramene" id="PGSC0003DMT400092692">
    <property type="protein sequence ID" value="PGSC0003DMT400092692"/>
    <property type="gene ID" value="PGSC0003DMG400042263"/>
</dbReference>
<dbReference type="EnsemblPlants" id="PGSC0003DMT400092692">
    <property type="protein sequence ID" value="PGSC0003DMT400092692"/>
    <property type="gene ID" value="PGSC0003DMG400042263"/>
</dbReference>
<protein>
    <submittedName>
        <fullName evidence="1">Uncharacterized protein</fullName>
    </submittedName>
</protein>
<proteinExistence type="predicted"/>
<evidence type="ECO:0000313" key="1">
    <source>
        <dbReference type="EnsemblPlants" id="PGSC0003DMT400092692"/>
    </source>
</evidence>
<dbReference type="Proteomes" id="UP000011115">
    <property type="component" value="Unassembled WGS sequence"/>
</dbReference>
<accession>M1DQC1</accession>
<keyword evidence="2" id="KW-1185">Reference proteome</keyword>
<sequence length="81" mass="9596">MPLWQDLMSLWSRRYSGMRATVAGQMRLNVVNKPLNDLIWHFSTFRAKERPTGDFYSFFTILEAKDQEQAERIRKGKDQVS</sequence>
<organism evidence="1 2">
    <name type="scientific">Solanum tuberosum</name>
    <name type="common">Potato</name>
    <dbReference type="NCBI Taxonomy" id="4113"/>
    <lineage>
        <taxon>Eukaryota</taxon>
        <taxon>Viridiplantae</taxon>
        <taxon>Streptophyta</taxon>
        <taxon>Embryophyta</taxon>
        <taxon>Tracheophyta</taxon>
        <taxon>Spermatophyta</taxon>
        <taxon>Magnoliopsida</taxon>
        <taxon>eudicotyledons</taxon>
        <taxon>Gunneridae</taxon>
        <taxon>Pentapetalae</taxon>
        <taxon>asterids</taxon>
        <taxon>lamiids</taxon>
        <taxon>Solanales</taxon>
        <taxon>Solanaceae</taxon>
        <taxon>Solanoideae</taxon>
        <taxon>Solaneae</taxon>
        <taxon>Solanum</taxon>
    </lineage>
</organism>
<dbReference type="PaxDb" id="4113-PGSC0003DMT400092692"/>